<reference evidence="4" key="1">
    <citation type="submission" date="2015-08" db="EMBL/GenBank/DDBJ databases">
        <title>Complete genome sequence of Rothia mucilaginosa strain NUM-Rm6536.</title>
        <authorList>
            <person name="Nambu T."/>
        </authorList>
    </citation>
    <scope>NUCLEOTIDE SEQUENCE [LARGE SCALE GENOMIC DNA]</scope>
    <source>
        <strain evidence="4">NUM-Rm6536</strain>
    </source>
</reference>
<dbReference type="Proteomes" id="UP000066203">
    <property type="component" value="Chromosome"/>
</dbReference>
<evidence type="ECO:0000313" key="4">
    <source>
        <dbReference type="Proteomes" id="UP000066203"/>
    </source>
</evidence>
<organism evidence="3">
    <name type="scientific">Rothia mucilaginosa</name>
    <dbReference type="NCBI Taxonomy" id="43675"/>
    <lineage>
        <taxon>Bacteria</taxon>
        <taxon>Bacillati</taxon>
        <taxon>Actinomycetota</taxon>
        <taxon>Actinomycetes</taxon>
        <taxon>Micrococcales</taxon>
        <taxon>Micrococcaceae</taxon>
        <taxon>Rothia</taxon>
    </lineage>
</organism>
<gene>
    <name evidence="3" type="ORF">RM6536_0626</name>
</gene>
<dbReference type="Pfam" id="PF13749">
    <property type="entry name" value="HATPase_c_4"/>
    <property type="match status" value="1"/>
</dbReference>
<name>A0A0K2RYF7_9MICC</name>
<dbReference type="InterPro" id="IPR007421">
    <property type="entry name" value="Schlafen_AlbA_2_dom"/>
</dbReference>
<evidence type="ECO:0000259" key="2">
    <source>
        <dbReference type="Pfam" id="PF04326"/>
    </source>
</evidence>
<evidence type="ECO:0000313" key="3">
    <source>
        <dbReference type="EMBL" id="BAS19873.1"/>
    </source>
</evidence>
<dbReference type="Pfam" id="PF04326">
    <property type="entry name" value="SLFN_AlbA_2"/>
    <property type="match status" value="1"/>
</dbReference>
<dbReference type="InterPro" id="IPR038475">
    <property type="entry name" value="RecG_C_sf"/>
</dbReference>
<feature type="domain" description="Schlafen AlbA-2" evidence="2">
    <location>
        <begin position="18"/>
        <end position="144"/>
    </location>
</feature>
<keyword evidence="3" id="KW-0378">Hydrolase</keyword>
<dbReference type="Gene3D" id="3.30.565.60">
    <property type="match status" value="1"/>
</dbReference>
<dbReference type="AlphaFoldDB" id="A0A0K2RYF7"/>
<protein>
    <submittedName>
        <fullName evidence="3">ATP-dependent DNA helicase</fullName>
    </submittedName>
</protein>
<sequence length="538" mass="58591">METNTAELIENLRRSQAENGQVEVKAAAGGFPKSVLETVSAFANGDGGTILLGLTDPAEGLQPVEGFNAQAVHDASVEAIRSKITPRPPVDIHIEAVDIEAAEGQHRIVRIDVLPGDPTQKPYYIEAHGMYNGSYQRVGEADIRLTKYEIDRLLENRSQPRYDEELISEASFKDLSPTLVSAYVARLREEQPRVFAALSDREVLLQARILRIDSEGREVPTLGALLAMGSYPQAFFPQLMMSVVVLPGEELGEVTEDGRRFLDNHSCTGPIPSMLDEAMGVLVRNMRKTSTMEGLNSSGIGRVERYEYPLEAIRELLVNALMHRDYSPGARGSQVQVELYTNRLVVRSPGGIYGAVTIRDFGQPGVSSTRNSYLASILTDLPDPGTGRLIAENRASGIPTVLRALKDAGLPAPQFADRLLYVQVTLMQPPQGMSSTEQKTAHEDKTQQTTHSDGKRSADTAEPAGADASLDGLSERQAGIVRGLRAQGEAVSAAFIQEHWGRGASRTSITNDLRSLVDAKLIVPTAPPRSKNRKYRAA</sequence>
<keyword evidence="3" id="KW-0547">Nucleotide-binding</keyword>
<dbReference type="PATRIC" id="fig|43675.28.peg.635"/>
<dbReference type="EMBL" id="AP014938">
    <property type="protein sequence ID" value="BAS19873.1"/>
    <property type="molecule type" value="Genomic_DNA"/>
</dbReference>
<evidence type="ECO:0000256" key="1">
    <source>
        <dbReference type="SAM" id="MobiDB-lite"/>
    </source>
</evidence>
<keyword evidence="3" id="KW-0347">Helicase</keyword>
<keyword evidence="3" id="KW-0067">ATP-binding</keyword>
<dbReference type="PANTHER" id="PTHR30595">
    <property type="entry name" value="GLPR-RELATED TRANSCRIPTIONAL REPRESSOR"/>
    <property type="match status" value="1"/>
</dbReference>
<proteinExistence type="predicted"/>
<dbReference type="Gene3D" id="3.30.950.30">
    <property type="entry name" value="Schlafen, AAA domain"/>
    <property type="match status" value="1"/>
</dbReference>
<dbReference type="GO" id="GO:0004386">
    <property type="term" value="F:helicase activity"/>
    <property type="evidence" value="ECO:0007669"/>
    <property type="project" value="UniProtKB-KW"/>
</dbReference>
<feature type="compositionally biased region" description="Basic and acidic residues" evidence="1">
    <location>
        <begin position="439"/>
        <end position="459"/>
    </location>
</feature>
<accession>A0A0K2RYF7</accession>
<dbReference type="PANTHER" id="PTHR30595:SF6">
    <property type="entry name" value="SCHLAFEN ALBA-2 DOMAIN-CONTAINING PROTEIN"/>
    <property type="match status" value="1"/>
</dbReference>
<dbReference type="InterPro" id="IPR038461">
    <property type="entry name" value="Schlafen_AlbA_2_dom_sf"/>
</dbReference>
<dbReference type="RefSeq" id="WP_060824017.1">
    <property type="nucleotide sequence ID" value="NZ_AP014938.1"/>
</dbReference>
<feature type="region of interest" description="Disordered" evidence="1">
    <location>
        <begin position="431"/>
        <end position="472"/>
    </location>
</feature>